<accession>A0A1M5MKS4</accession>
<keyword evidence="4" id="KW-1185">Reference proteome</keyword>
<evidence type="ECO:0000313" key="4">
    <source>
        <dbReference type="Proteomes" id="UP000184522"/>
    </source>
</evidence>
<evidence type="ECO:0000256" key="2">
    <source>
        <dbReference type="SAM" id="Phobius"/>
    </source>
</evidence>
<reference evidence="4" key="1">
    <citation type="submission" date="2016-11" db="EMBL/GenBank/DDBJ databases">
        <authorList>
            <person name="Varghese N."/>
            <person name="Submissions S."/>
        </authorList>
    </citation>
    <scope>NUCLEOTIDE SEQUENCE [LARGE SCALE GENOMIC DNA]</scope>
    <source>
        <strain evidence="4">DSM 25330</strain>
    </source>
</reference>
<dbReference type="STRING" id="1089305.SAMN05444148_0919"/>
<dbReference type="EMBL" id="FQWS01000001">
    <property type="protein sequence ID" value="SHG77632.1"/>
    <property type="molecule type" value="Genomic_DNA"/>
</dbReference>
<dbReference type="OrthoDB" id="1191391at2"/>
<feature type="transmembrane region" description="Helical" evidence="2">
    <location>
        <begin position="21"/>
        <end position="38"/>
    </location>
</feature>
<dbReference type="Proteomes" id="UP000184522">
    <property type="component" value="Unassembled WGS sequence"/>
</dbReference>
<feature type="region of interest" description="Disordered" evidence="1">
    <location>
        <begin position="172"/>
        <end position="212"/>
    </location>
</feature>
<sequence>MNFSKTTHRQESIRITDTKKGIYFTTIALMFSIISVNAQSTPPTPPTPPNQSSGTSYSISIENDDDETHNSSVSISESDDNYKFRASYHKSKNEGVKQILLNKLGKDGLKVNGNTYLWSQSESGDEVFECKLTNGKVRIYLDLEFASDKFLTKLKNMGQDLKYYISGSSKEEEQAKKVERAKRDMERAQRDLERAQRDLERSKKTAKHSEHK</sequence>
<proteinExistence type="predicted"/>
<evidence type="ECO:0000256" key="1">
    <source>
        <dbReference type="SAM" id="MobiDB-lite"/>
    </source>
</evidence>
<dbReference type="AlphaFoldDB" id="A0A1M5MKS4"/>
<keyword evidence="2" id="KW-0812">Transmembrane</keyword>
<name>A0A1M5MKS4_9FLAO</name>
<gene>
    <name evidence="3" type="ORF">SAMN05444148_0919</name>
</gene>
<keyword evidence="2" id="KW-0472">Membrane</keyword>
<evidence type="ECO:0000313" key="3">
    <source>
        <dbReference type="EMBL" id="SHG77632.1"/>
    </source>
</evidence>
<organism evidence="3 4">
    <name type="scientific">Winogradskyella jejuensis</name>
    <dbReference type="NCBI Taxonomy" id="1089305"/>
    <lineage>
        <taxon>Bacteria</taxon>
        <taxon>Pseudomonadati</taxon>
        <taxon>Bacteroidota</taxon>
        <taxon>Flavobacteriia</taxon>
        <taxon>Flavobacteriales</taxon>
        <taxon>Flavobacteriaceae</taxon>
        <taxon>Winogradskyella</taxon>
    </lineage>
</organism>
<feature type="compositionally biased region" description="Polar residues" evidence="1">
    <location>
        <begin position="50"/>
        <end position="61"/>
    </location>
</feature>
<feature type="compositionally biased region" description="Basic and acidic residues" evidence="1">
    <location>
        <begin position="172"/>
        <end position="203"/>
    </location>
</feature>
<protein>
    <submittedName>
        <fullName evidence="3">Uncharacterized protein</fullName>
    </submittedName>
</protein>
<feature type="region of interest" description="Disordered" evidence="1">
    <location>
        <begin position="39"/>
        <end position="76"/>
    </location>
</feature>
<dbReference type="RefSeq" id="WP_073083648.1">
    <property type="nucleotide sequence ID" value="NZ_FQWS01000001.1"/>
</dbReference>
<keyword evidence="2" id="KW-1133">Transmembrane helix</keyword>